<dbReference type="Pfam" id="PF01855">
    <property type="entry name" value="POR_N"/>
    <property type="match status" value="1"/>
</dbReference>
<reference evidence="4 5" key="1">
    <citation type="submission" date="2019-08" db="EMBL/GenBank/DDBJ databases">
        <title>Complete genome sequence of Arcobacter acticola.</title>
        <authorList>
            <person name="Miller W."/>
        </authorList>
    </citation>
    <scope>NUCLEOTIDE SEQUENCE [LARGE SCALE GENOMIC DNA]</scope>
    <source>
        <strain evidence="4 5">KCTC 52212</strain>
    </source>
</reference>
<dbReference type="InterPro" id="IPR050722">
    <property type="entry name" value="Pyruvate:ferred/Flavod_OxRd"/>
</dbReference>
<dbReference type="KEGG" id="paco:AACT_0235"/>
<keyword evidence="1 4" id="KW-0560">Oxidoreductase</keyword>
<dbReference type="EC" id="1.2.7.1" evidence="4"/>
<sequence length="414" mass="44884">MNKRVMELKKVEVWDGNMANSQALRQADVDVIAAYPITPSTATVENYCMFHANGYVDGEVIMTESEHAAMSACVGAGAAGGRVATATSSQGLALMIEVLYQASGMRIPVVLCLVNRALAAPLNVNGDHSDLYLTRDSGWISIDAFNPQEAYDMTLMSFKISEHPAVRLPVISNQDGFMTSHTAQNVTPLEDKVACDFVGPYLQVNALLNFDKPVTHGVQTEQDWHFEHKAKQHAALMGSKKVILETFAQFKELTGREYKLVESYGMEDADVAIVCLGSTFETAMLAIDQIKEEEGIKVGVVAPRVFRPFPLEEVAEALQNVKAVACMDRSAPGGTVGALFNEVSGALINSPARPTVSNLIYGLGGRDMTVASLKNIFKTLDKEAKDGKLAGKIQRFVGVRGPELSFYEAQGVQK</sequence>
<evidence type="ECO:0000313" key="5">
    <source>
        <dbReference type="Proteomes" id="UP000503483"/>
    </source>
</evidence>
<dbReference type="InterPro" id="IPR002880">
    <property type="entry name" value="Pyrv_Fd/Flavodoxin_OxRdtase_N"/>
</dbReference>
<evidence type="ECO:0000313" key="4">
    <source>
        <dbReference type="EMBL" id="QKE27464.1"/>
    </source>
</evidence>
<dbReference type="InterPro" id="IPR033412">
    <property type="entry name" value="PFOR_II"/>
</dbReference>
<evidence type="ECO:0000259" key="2">
    <source>
        <dbReference type="Pfam" id="PF01855"/>
    </source>
</evidence>
<dbReference type="FunFam" id="3.40.50.970:FF:000012">
    <property type="entry name" value="Pyruvate:ferredoxin (Flavodoxin) oxidoreductase"/>
    <property type="match status" value="1"/>
</dbReference>
<dbReference type="SUPFAM" id="SSF52922">
    <property type="entry name" value="TK C-terminal domain-like"/>
    <property type="match status" value="1"/>
</dbReference>
<organism evidence="4 5">
    <name type="scientific">Arcobacter acticola</name>
    <dbReference type="NCBI Taxonomy" id="1849015"/>
    <lineage>
        <taxon>Bacteria</taxon>
        <taxon>Pseudomonadati</taxon>
        <taxon>Campylobacterota</taxon>
        <taxon>Epsilonproteobacteria</taxon>
        <taxon>Campylobacterales</taxon>
        <taxon>Arcobacteraceae</taxon>
        <taxon>Arcobacter</taxon>
    </lineage>
</organism>
<proteinExistence type="predicted"/>
<evidence type="ECO:0000259" key="3">
    <source>
        <dbReference type="Pfam" id="PF17147"/>
    </source>
</evidence>
<dbReference type="NCBIfam" id="NF007201">
    <property type="entry name" value="PRK09622.1"/>
    <property type="match status" value="1"/>
</dbReference>
<name>A0A6M8EW02_9BACT</name>
<dbReference type="GO" id="GO:0019164">
    <property type="term" value="F:pyruvate synthase activity"/>
    <property type="evidence" value="ECO:0007669"/>
    <property type="project" value="UniProtKB-EC"/>
</dbReference>
<dbReference type="InterPro" id="IPR009014">
    <property type="entry name" value="Transketo_C/PFOR_II"/>
</dbReference>
<evidence type="ECO:0000256" key="1">
    <source>
        <dbReference type="ARBA" id="ARBA00023002"/>
    </source>
</evidence>
<feature type="domain" description="Pyruvate flavodoxin/ferredoxin oxidoreductase pyrimidine binding" evidence="2">
    <location>
        <begin position="23"/>
        <end position="245"/>
    </location>
</feature>
<protein>
    <submittedName>
        <fullName evidence="4">Pyruvate:ferredoxin oxidoreductase, alpha subunit</fullName>
        <ecNumber evidence="4">1.2.7.1</ecNumber>
    </submittedName>
</protein>
<dbReference type="RefSeq" id="WP_172124209.1">
    <property type="nucleotide sequence ID" value="NZ_CP042652.1"/>
</dbReference>
<dbReference type="Gene3D" id="3.40.50.920">
    <property type="match status" value="1"/>
</dbReference>
<dbReference type="FunFam" id="3.40.50.920:FF:000010">
    <property type="entry name" value="Pyruvate ferredoxin oxidoreductase, alpha subunit"/>
    <property type="match status" value="1"/>
</dbReference>
<accession>A0A6M8EW02</accession>
<dbReference type="InterPro" id="IPR029061">
    <property type="entry name" value="THDP-binding"/>
</dbReference>
<dbReference type="Proteomes" id="UP000503483">
    <property type="component" value="Chromosome"/>
</dbReference>
<dbReference type="GO" id="GO:0006979">
    <property type="term" value="P:response to oxidative stress"/>
    <property type="evidence" value="ECO:0007669"/>
    <property type="project" value="TreeGrafter"/>
</dbReference>
<gene>
    <name evidence="4" type="primary">porA</name>
    <name evidence="4" type="ORF">AACT_0235</name>
</gene>
<dbReference type="SUPFAM" id="SSF52518">
    <property type="entry name" value="Thiamin diphosphate-binding fold (THDP-binding)"/>
    <property type="match status" value="1"/>
</dbReference>
<keyword evidence="5" id="KW-1185">Reference proteome</keyword>
<dbReference type="PANTHER" id="PTHR32154">
    <property type="entry name" value="PYRUVATE-FLAVODOXIN OXIDOREDUCTASE-RELATED"/>
    <property type="match status" value="1"/>
</dbReference>
<dbReference type="EMBL" id="CP042652">
    <property type="protein sequence ID" value="QKE27464.1"/>
    <property type="molecule type" value="Genomic_DNA"/>
</dbReference>
<dbReference type="Pfam" id="PF17147">
    <property type="entry name" value="PFOR_II"/>
    <property type="match status" value="1"/>
</dbReference>
<keyword evidence="4" id="KW-0670">Pyruvate</keyword>
<feature type="domain" description="Pyruvate:ferredoxin oxidoreductase core" evidence="3">
    <location>
        <begin position="269"/>
        <end position="371"/>
    </location>
</feature>
<dbReference type="Gene3D" id="3.40.50.970">
    <property type="match status" value="1"/>
</dbReference>
<dbReference type="AlphaFoldDB" id="A0A6M8EW02"/>
<dbReference type="PANTHER" id="PTHR32154:SF0">
    <property type="entry name" value="PYRUVATE-FLAVODOXIN OXIDOREDUCTASE-RELATED"/>
    <property type="match status" value="1"/>
</dbReference>
<dbReference type="CDD" id="cd07034">
    <property type="entry name" value="TPP_PYR_PFOR_IOR-alpha_like"/>
    <property type="match status" value="1"/>
</dbReference>